<reference evidence="1" key="2">
    <citation type="journal article" date="2023" name="Int. J. Mol. Sci.">
        <title>De Novo Assembly and Annotation of 11 Diverse Shrub Willow (Salix) Genomes Reveals Novel Gene Organization in Sex-Linked Regions.</title>
        <authorList>
            <person name="Hyden B."/>
            <person name="Feng K."/>
            <person name="Yates T.B."/>
            <person name="Jawdy S."/>
            <person name="Cereghino C."/>
            <person name="Smart L.B."/>
            <person name="Muchero W."/>
        </authorList>
    </citation>
    <scope>NUCLEOTIDE SEQUENCE</scope>
    <source>
        <tissue evidence="1">Shoot tip</tissue>
    </source>
</reference>
<organism evidence="1 2">
    <name type="scientific">Salix purpurea</name>
    <name type="common">Purple osier willow</name>
    <dbReference type="NCBI Taxonomy" id="77065"/>
    <lineage>
        <taxon>Eukaryota</taxon>
        <taxon>Viridiplantae</taxon>
        <taxon>Streptophyta</taxon>
        <taxon>Embryophyta</taxon>
        <taxon>Tracheophyta</taxon>
        <taxon>Spermatophyta</taxon>
        <taxon>Magnoliopsida</taxon>
        <taxon>eudicotyledons</taxon>
        <taxon>Gunneridae</taxon>
        <taxon>Pentapetalae</taxon>
        <taxon>rosids</taxon>
        <taxon>fabids</taxon>
        <taxon>Malpighiales</taxon>
        <taxon>Salicaceae</taxon>
        <taxon>Saliceae</taxon>
        <taxon>Salix</taxon>
    </lineage>
</organism>
<sequence length="368" mass="40488">MGGSLMAEGYWLMLNEVGLSQIGDLVDLVVDLELPGLEVKKLTKSILGERFSNQEDPLGLRSQGHEKIGILNGTGKFLVKGEGTRKEIGRSHVSAPMISHGIVTTEKIGIIEIVKERETETRRENEAVIVTVIGHVIEVGTVAVTMSVIERETVVVIVITLGTGRGIMKSVTMTVGVPMIGMSQNMRGIGLVKGTMIMLSQRMIVAGMNNLSRGKGCQMQKMSRVMITMSIIEAGGSTITWMSKVTMTAMINIQTVIMIVMIKWRAMITNMIVEHLSHVKRSVNIEDQRGHFPGIMTTENVVLLRVCHAISGEVSTRSLETFLSHKLHSIFGFDCMNACLFNFLNSFSLCYLVSLMDLQYFVLAPGQK</sequence>
<gene>
    <name evidence="1" type="ORF">OIU79_000278</name>
</gene>
<dbReference type="EMBL" id="JAPFFK010000010">
    <property type="protein sequence ID" value="KAJ6740103.1"/>
    <property type="molecule type" value="Genomic_DNA"/>
</dbReference>
<evidence type="ECO:0000313" key="2">
    <source>
        <dbReference type="Proteomes" id="UP001151532"/>
    </source>
</evidence>
<dbReference type="AlphaFoldDB" id="A0A9Q0V1P4"/>
<accession>A0A9Q0V1P4</accession>
<proteinExistence type="predicted"/>
<reference evidence="1" key="1">
    <citation type="submission" date="2022-11" db="EMBL/GenBank/DDBJ databases">
        <authorList>
            <person name="Hyden B.L."/>
            <person name="Feng K."/>
            <person name="Yates T."/>
            <person name="Jawdy S."/>
            <person name="Smart L.B."/>
            <person name="Muchero W."/>
        </authorList>
    </citation>
    <scope>NUCLEOTIDE SEQUENCE</scope>
    <source>
        <tissue evidence="1">Shoot tip</tissue>
    </source>
</reference>
<dbReference type="Proteomes" id="UP001151532">
    <property type="component" value="Chromosome 7"/>
</dbReference>
<comment type="caution">
    <text evidence="1">The sequence shown here is derived from an EMBL/GenBank/DDBJ whole genome shotgun (WGS) entry which is preliminary data.</text>
</comment>
<name>A0A9Q0V1P4_SALPP</name>
<keyword evidence="2" id="KW-1185">Reference proteome</keyword>
<protein>
    <submittedName>
        <fullName evidence="1">Uncharacterized protein</fullName>
    </submittedName>
</protein>
<evidence type="ECO:0000313" key="1">
    <source>
        <dbReference type="EMBL" id="KAJ6740103.1"/>
    </source>
</evidence>